<keyword evidence="3" id="KW-1003">Cell membrane</keyword>
<sequence length="407" mass="41603">MNWRTHQRTTFLVASGLSTAGSFAGLTAKGWILMDGSGNALVLALHFAVLALPALLVSGPAGVATDKLGCEAVLIRSQWGLFAAGILGAVAIPLSNGDLQVVLLLLSTLLVGIASSYELTARNKYCALLVEDPQQLAPYLTSFSVVFNVGKLVGPPIGGWLLAWTGAGTALAIDAATYLIPIASVLWLLHPNRGLEQRSVAGASSGLRAAWRGSGPVLRHVLIYTALACLLGFFHPGLAPLMARDLLGPSPQSLGLFTSVLAAGSISGGLVLQRHSRWLSQRPGLLLGTCTLITATAQLAMAAFSGPETLGIGLAATFAVGAGTASLLAGVNLISQVGSSMAIRGRMAGLSQIAFLGGGGLSGLLAAAMSLTLGLQGTFAVLGAAGFVLGLQELISRRGLRLKLRSV</sequence>
<evidence type="ECO:0000256" key="6">
    <source>
        <dbReference type="ARBA" id="ARBA00023136"/>
    </source>
</evidence>
<evidence type="ECO:0000256" key="4">
    <source>
        <dbReference type="ARBA" id="ARBA00022692"/>
    </source>
</evidence>
<feature type="transmembrane region" description="Helical" evidence="7">
    <location>
        <begin position="169"/>
        <end position="189"/>
    </location>
</feature>
<feature type="transmembrane region" description="Helical" evidence="7">
    <location>
        <begin position="100"/>
        <end position="119"/>
    </location>
</feature>
<dbReference type="PANTHER" id="PTHR23513">
    <property type="entry name" value="INTEGRAL MEMBRANE EFFLUX PROTEIN-RELATED"/>
    <property type="match status" value="1"/>
</dbReference>
<feature type="transmembrane region" description="Helical" evidence="7">
    <location>
        <begin position="139"/>
        <end position="163"/>
    </location>
</feature>
<feature type="transmembrane region" description="Helical" evidence="7">
    <location>
        <begin position="375"/>
        <end position="395"/>
    </location>
</feature>
<feature type="transmembrane region" description="Helical" evidence="7">
    <location>
        <begin position="284"/>
        <end position="304"/>
    </location>
</feature>
<dbReference type="OrthoDB" id="549788at2"/>
<name>A0A2P7MQS9_9CYAN</name>
<feature type="transmembrane region" description="Helical" evidence="7">
    <location>
        <begin position="254"/>
        <end position="272"/>
    </location>
</feature>
<comment type="subcellular location">
    <subcellularLocation>
        <location evidence="1">Cell membrane</location>
        <topology evidence="1">Multi-pass membrane protein</topology>
    </subcellularLocation>
</comment>
<dbReference type="RefSeq" id="WP_106633091.1">
    <property type="nucleotide sequence ID" value="NZ_PXXO01000020.1"/>
</dbReference>
<keyword evidence="5 7" id="KW-1133">Transmembrane helix</keyword>
<evidence type="ECO:0000256" key="7">
    <source>
        <dbReference type="SAM" id="Phobius"/>
    </source>
</evidence>
<reference evidence="8 9" key="1">
    <citation type="journal article" date="2018" name="Environ. Microbiol.">
        <title>Ecological and genomic features of two widespread freshwater picocyanobacteria.</title>
        <authorList>
            <person name="Cabello-Yeves P.J."/>
            <person name="Picazo A."/>
            <person name="Camacho A."/>
            <person name="Callieri C."/>
            <person name="Rosselli R."/>
            <person name="Roda-Garcia J.J."/>
            <person name="Coutinho F.H."/>
            <person name="Rodriguez-Valera F."/>
        </authorList>
    </citation>
    <scope>NUCLEOTIDE SEQUENCE [LARGE SCALE GENOMIC DNA]</scope>
    <source>
        <strain evidence="8 9">Tous</strain>
    </source>
</reference>
<feature type="transmembrane region" description="Helical" evidence="7">
    <location>
        <begin position="40"/>
        <end position="61"/>
    </location>
</feature>
<keyword evidence="4 7" id="KW-0812">Transmembrane</keyword>
<feature type="transmembrane region" description="Helical" evidence="7">
    <location>
        <begin position="221"/>
        <end position="242"/>
    </location>
</feature>
<comment type="caution">
    <text evidence="8">The sequence shown here is derived from an EMBL/GenBank/DDBJ whole genome shotgun (WGS) entry which is preliminary data.</text>
</comment>
<organism evidence="8 9">
    <name type="scientific">Cyanobium usitatum str. Tous</name>
    <dbReference type="NCBI Taxonomy" id="2116684"/>
    <lineage>
        <taxon>Bacteria</taxon>
        <taxon>Bacillati</taxon>
        <taxon>Cyanobacteriota</taxon>
        <taxon>Cyanophyceae</taxon>
        <taxon>Synechococcales</taxon>
        <taxon>Prochlorococcaceae</taxon>
        <taxon>Cyanobium</taxon>
    </lineage>
</organism>
<evidence type="ECO:0000313" key="8">
    <source>
        <dbReference type="EMBL" id="PSJ03562.1"/>
    </source>
</evidence>
<dbReference type="PANTHER" id="PTHR23513:SF11">
    <property type="entry name" value="STAPHYLOFERRIN A TRANSPORTER"/>
    <property type="match status" value="1"/>
</dbReference>
<accession>A0A2P7MQS9</accession>
<feature type="transmembrane region" description="Helical" evidence="7">
    <location>
        <begin position="310"/>
        <end position="335"/>
    </location>
</feature>
<gene>
    <name evidence="8" type="ORF">C7K55_12680</name>
</gene>
<dbReference type="SUPFAM" id="SSF103473">
    <property type="entry name" value="MFS general substrate transporter"/>
    <property type="match status" value="1"/>
</dbReference>
<dbReference type="EMBL" id="PXXO01000020">
    <property type="protein sequence ID" value="PSJ03562.1"/>
    <property type="molecule type" value="Genomic_DNA"/>
</dbReference>
<dbReference type="InterPro" id="IPR010290">
    <property type="entry name" value="TM_effector"/>
</dbReference>
<feature type="transmembrane region" description="Helical" evidence="7">
    <location>
        <begin position="73"/>
        <end position="94"/>
    </location>
</feature>
<dbReference type="InterPro" id="IPR036259">
    <property type="entry name" value="MFS_trans_sf"/>
</dbReference>
<keyword evidence="6 7" id="KW-0472">Membrane</keyword>
<dbReference type="AlphaFoldDB" id="A0A2P7MQS9"/>
<evidence type="ECO:0000256" key="1">
    <source>
        <dbReference type="ARBA" id="ARBA00004651"/>
    </source>
</evidence>
<dbReference type="GO" id="GO:0005886">
    <property type="term" value="C:plasma membrane"/>
    <property type="evidence" value="ECO:0007669"/>
    <property type="project" value="UniProtKB-SubCell"/>
</dbReference>
<dbReference type="Pfam" id="PF05977">
    <property type="entry name" value="MFS_3"/>
    <property type="match status" value="1"/>
</dbReference>
<feature type="transmembrane region" description="Helical" evidence="7">
    <location>
        <begin position="347"/>
        <end position="369"/>
    </location>
</feature>
<evidence type="ECO:0000256" key="5">
    <source>
        <dbReference type="ARBA" id="ARBA00022989"/>
    </source>
</evidence>
<dbReference type="Gene3D" id="1.20.1250.20">
    <property type="entry name" value="MFS general substrate transporter like domains"/>
    <property type="match status" value="1"/>
</dbReference>
<keyword evidence="2" id="KW-0813">Transport</keyword>
<protein>
    <submittedName>
        <fullName evidence="8">MFS transporter</fullName>
    </submittedName>
</protein>
<dbReference type="Proteomes" id="UP000243002">
    <property type="component" value="Unassembled WGS sequence"/>
</dbReference>
<evidence type="ECO:0000256" key="2">
    <source>
        <dbReference type="ARBA" id="ARBA00022448"/>
    </source>
</evidence>
<evidence type="ECO:0000313" key="9">
    <source>
        <dbReference type="Proteomes" id="UP000243002"/>
    </source>
</evidence>
<evidence type="ECO:0000256" key="3">
    <source>
        <dbReference type="ARBA" id="ARBA00022475"/>
    </source>
</evidence>
<proteinExistence type="predicted"/>
<keyword evidence="9" id="KW-1185">Reference proteome</keyword>